<keyword evidence="2" id="KW-0229">DNA integration</keyword>
<dbReference type="KEGG" id="ccu:Ccur_03080"/>
<dbReference type="OrthoDB" id="3175606at2"/>
<dbReference type="EMBL" id="CP001682">
    <property type="protein sequence ID" value="ACU94035.1"/>
    <property type="molecule type" value="Genomic_DNA"/>
</dbReference>
<dbReference type="CDD" id="cd01189">
    <property type="entry name" value="INT_ICEBs1_C_like"/>
    <property type="match status" value="1"/>
</dbReference>
<comment type="similarity">
    <text evidence="1">Belongs to the 'phage' integrase family.</text>
</comment>
<feature type="domain" description="Core-binding (CB)" evidence="7">
    <location>
        <begin position="62"/>
        <end position="145"/>
    </location>
</feature>
<feature type="domain" description="Tyr recombinase" evidence="6">
    <location>
        <begin position="166"/>
        <end position="352"/>
    </location>
</feature>
<evidence type="ECO:0000313" key="9">
    <source>
        <dbReference type="Proteomes" id="UP000000954"/>
    </source>
</evidence>
<dbReference type="PANTHER" id="PTHR30629">
    <property type="entry name" value="PROPHAGE INTEGRASE"/>
    <property type="match status" value="1"/>
</dbReference>
<evidence type="ECO:0000256" key="1">
    <source>
        <dbReference type="ARBA" id="ARBA00008857"/>
    </source>
</evidence>
<proteinExistence type="inferred from homology"/>
<dbReference type="eggNOG" id="COG0582">
    <property type="taxonomic scope" value="Bacteria"/>
</dbReference>
<accession>C7MM95</accession>
<organism evidence="8 9">
    <name type="scientific">Cryptobacterium curtum (strain ATCC 700683 / DSM 15641 / CCUG 43107 / 12-3)</name>
    <dbReference type="NCBI Taxonomy" id="469378"/>
    <lineage>
        <taxon>Bacteria</taxon>
        <taxon>Bacillati</taxon>
        <taxon>Actinomycetota</taxon>
        <taxon>Coriobacteriia</taxon>
        <taxon>Eggerthellales</taxon>
        <taxon>Eggerthellaceae</taxon>
        <taxon>Cryptobacterium</taxon>
    </lineage>
</organism>
<dbReference type="GO" id="GO:0015074">
    <property type="term" value="P:DNA integration"/>
    <property type="evidence" value="ECO:0007669"/>
    <property type="project" value="UniProtKB-KW"/>
</dbReference>
<sequence length="381" mass="43569">MRSFHGGITKLDNGRWQVRVEFPRDRITGKRRQISKTIRGTRRKAERVKADMLAEAGKADVTCDATLREYALEEYLPSKEAECKQSTIDGYRCRLENHVLPYLGDIALEDLRTATIRRWLDRLDKSQSVKREAYKILDQVCKHAMYRDMMQSNPCDRIRVPKVKRYEPVVLTAEQAIAYLDHFEGSSIEIAVLLALGCGLRRGEIAALNVSDINWETGAVIVDDSYVTTSKGTIRSTTKNGRARTVHMPESLLARLHKIAPKSGALLQWDGRRYRPHSITEAYERKIQSLPEGLPRIPLKNLRHTSLTLAYDSGARITDVRDRAGHSSEAVTERYYVRPKISRDAEIAQAVDSMLSEHFTKFHKCTEYDYIESDYSNHEIA</sequence>
<protein>
    <submittedName>
        <fullName evidence="8">Site-specific recombinase XerC</fullName>
    </submittedName>
</protein>
<dbReference type="Pfam" id="PF14659">
    <property type="entry name" value="Phage_int_SAM_3"/>
    <property type="match status" value="1"/>
</dbReference>
<evidence type="ECO:0000256" key="3">
    <source>
        <dbReference type="ARBA" id="ARBA00023125"/>
    </source>
</evidence>
<reference evidence="8 9" key="1">
    <citation type="journal article" date="2009" name="Stand. Genomic Sci.">
        <title>Complete genome sequence of Cryptobacterium curtum type strain (12-3).</title>
        <authorList>
            <person name="Mavrommatis K."/>
            <person name="Pukall R."/>
            <person name="Rohde C."/>
            <person name="Chen F."/>
            <person name="Sims D."/>
            <person name="Brettin T."/>
            <person name="Kuske C."/>
            <person name="Detter J.C."/>
            <person name="Han C."/>
            <person name="Lapidus A."/>
            <person name="Copeland A."/>
            <person name="Glavina Del Rio T."/>
            <person name="Nolan M."/>
            <person name="Lucas S."/>
            <person name="Tice H."/>
            <person name="Cheng J.F."/>
            <person name="Bruce D."/>
            <person name="Goodwin L."/>
            <person name="Pitluck S."/>
            <person name="Ovchinnikova G."/>
            <person name="Pati A."/>
            <person name="Ivanova N."/>
            <person name="Chen A."/>
            <person name="Palaniappan K."/>
            <person name="Chain P."/>
            <person name="D'haeseleer P."/>
            <person name="Goker M."/>
            <person name="Bristow J."/>
            <person name="Eisen J.A."/>
            <person name="Markowitz V."/>
            <person name="Hugenholtz P."/>
            <person name="Rohde M."/>
            <person name="Klenk H.P."/>
            <person name="Kyrpides N.C."/>
        </authorList>
    </citation>
    <scope>NUCLEOTIDE SEQUENCE [LARGE SCALE GENOMIC DNA]</scope>
    <source>
        <strain evidence="9">ATCC 700683 / DSM 15641 / 12-3</strain>
    </source>
</reference>
<dbReference type="PROSITE" id="PS51898">
    <property type="entry name" value="TYR_RECOMBINASE"/>
    <property type="match status" value="1"/>
</dbReference>
<evidence type="ECO:0000256" key="5">
    <source>
        <dbReference type="PROSITE-ProRule" id="PRU01248"/>
    </source>
</evidence>
<gene>
    <name evidence="8" type="ordered locus">Ccur_03080</name>
</gene>
<evidence type="ECO:0000256" key="2">
    <source>
        <dbReference type="ARBA" id="ARBA00022908"/>
    </source>
</evidence>
<dbReference type="InterPro" id="IPR010998">
    <property type="entry name" value="Integrase_recombinase_N"/>
</dbReference>
<dbReference type="PROSITE" id="PS51900">
    <property type="entry name" value="CB"/>
    <property type="match status" value="1"/>
</dbReference>
<keyword evidence="9" id="KW-1185">Reference proteome</keyword>
<name>C7MM95_CRYCD</name>
<dbReference type="PANTHER" id="PTHR30629:SF6">
    <property type="entry name" value="PROPHAGE INTEGRASE INTA-RELATED"/>
    <property type="match status" value="1"/>
</dbReference>
<dbReference type="GO" id="GO:0003677">
    <property type="term" value="F:DNA binding"/>
    <property type="evidence" value="ECO:0007669"/>
    <property type="project" value="UniProtKB-UniRule"/>
</dbReference>
<dbReference type="InterPro" id="IPR044068">
    <property type="entry name" value="CB"/>
</dbReference>
<dbReference type="HOGENOM" id="CLU_027562_17_1_11"/>
<dbReference type="Gene3D" id="1.10.150.130">
    <property type="match status" value="1"/>
</dbReference>
<dbReference type="Gene3D" id="1.10.443.10">
    <property type="entry name" value="Intergrase catalytic core"/>
    <property type="match status" value="1"/>
</dbReference>
<dbReference type="SUPFAM" id="SSF56349">
    <property type="entry name" value="DNA breaking-rejoining enzymes"/>
    <property type="match status" value="1"/>
</dbReference>
<dbReference type="InterPro" id="IPR004107">
    <property type="entry name" value="Integrase_SAM-like_N"/>
</dbReference>
<evidence type="ECO:0000259" key="7">
    <source>
        <dbReference type="PROSITE" id="PS51900"/>
    </source>
</evidence>
<dbReference type="AlphaFoldDB" id="C7MM95"/>
<dbReference type="RefSeq" id="WP_012802723.1">
    <property type="nucleotide sequence ID" value="NC_013170.1"/>
</dbReference>
<dbReference type="InterPro" id="IPR013762">
    <property type="entry name" value="Integrase-like_cat_sf"/>
</dbReference>
<dbReference type="InterPro" id="IPR002104">
    <property type="entry name" value="Integrase_catalytic"/>
</dbReference>
<dbReference type="InterPro" id="IPR050808">
    <property type="entry name" value="Phage_Integrase"/>
</dbReference>
<keyword evidence="3 5" id="KW-0238">DNA-binding</keyword>
<dbReference type="STRING" id="469378.Ccur_03080"/>
<dbReference type="InterPro" id="IPR011010">
    <property type="entry name" value="DNA_brk_join_enz"/>
</dbReference>
<dbReference type="GO" id="GO:0006310">
    <property type="term" value="P:DNA recombination"/>
    <property type="evidence" value="ECO:0007669"/>
    <property type="project" value="UniProtKB-KW"/>
</dbReference>
<evidence type="ECO:0000256" key="4">
    <source>
        <dbReference type="ARBA" id="ARBA00023172"/>
    </source>
</evidence>
<dbReference type="Pfam" id="PF00589">
    <property type="entry name" value="Phage_integrase"/>
    <property type="match status" value="1"/>
</dbReference>
<dbReference type="Proteomes" id="UP000000954">
    <property type="component" value="Chromosome"/>
</dbReference>
<keyword evidence="4" id="KW-0233">DNA recombination</keyword>
<evidence type="ECO:0000259" key="6">
    <source>
        <dbReference type="PROSITE" id="PS51898"/>
    </source>
</evidence>
<evidence type="ECO:0000313" key="8">
    <source>
        <dbReference type="EMBL" id="ACU94035.1"/>
    </source>
</evidence>